<dbReference type="Pfam" id="PF00072">
    <property type="entry name" value="Response_reg"/>
    <property type="match status" value="1"/>
</dbReference>
<feature type="domain" description="Response regulatory" evidence="3">
    <location>
        <begin position="3"/>
        <end position="119"/>
    </location>
</feature>
<dbReference type="OrthoDB" id="9800897at2"/>
<dbReference type="EMBL" id="CP011971">
    <property type="protein sequence ID" value="AMN45793.1"/>
    <property type="molecule type" value="Genomic_DNA"/>
</dbReference>
<name>A0A127F5T4_STEDE</name>
<dbReference type="InterPro" id="IPR050595">
    <property type="entry name" value="Bact_response_regulator"/>
</dbReference>
<dbReference type="SUPFAM" id="SSF52172">
    <property type="entry name" value="CheY-like"/>
    <property type="match status" value="1"/>
</dbReference>
<evidence type="ECO:0000256" key="1">
    <source>
        <dbReference type="ARBA" id="ARBA00022553"/>
    </source>
</evidence>
<dbReference type="PROSITE" id="PS50110">
    <property type="entry name" value="RESPONSE_REGULATORY"/>
    <property type="match status" value="1"/>
</dbReference>
<keyword evidence="1 2" id="KW-0597">Phosphoprotein</keyword>
<evidence type="ECO:0000313" key="4">
    <source>
        <dbReference type="EMBL" id="AMN45793.1"/>
    </source>
</evidence>
<dbReference type="PANTHER" id="PTHR44591:SF20">
    <property type="entry name" value="PROTEIN PILH"/>
    <property type="match status" value="1"/>
</dbReference>
<dbReference type="InterPro" id="IPR001789">
    <property type="entry name" value="Sig_transdc_resp-reg_receiver"/>
</dbReference>
<dbReference type="RefSeq" id="WP_066918089.1">
    <property type="nucleotide sequence ID" value="NZ_CP011971.1"/>
</dbReference>
<reference evidence="4 5" key="1">
    <citation type="submission" date="2015-06" db="EMBL/GenBank/DDBJ databases">
        <title>A Comprehensive Approach to Explore the Metabolic and Phylogenetic Diversity of Bacterial Steroid Degradation in the Environment: Testosterone as an Example.</title>
        <authorList>
            <person name="Yang F.-C."/>
            <person name="Chen Y.-L."/>
            <person name="Yu C.-P."/>
            <person name="Tang S.-L."/>
            <person name="Wang P.-H."/>
            <person name="Ismail W."/>
            <person name="Wang C.-H."/>
            <person name="Yang C.-Y."/>
            <person name="Chiang Y.-R."/>
        </authorList>
    </citation>
    <scope>NUCLEOTIDE SEQUENCE [LARGE SCALE GENOMIC DNA]</scope>
    <source>
        <strain evidence="4 5">DSM 18526</strain>
    </source>
</reference>
<dbReference type="KEGG" id="sdf:ACG33_01455"/>
<dbReference type="AlphaFoldDB" id="A0A127F5T4"/>
<sequence length="121" mass="13351">MALILIVDDSPTEVHIMQQALERHGYQTASAGDGAEAIRKAKEMRPDLIFMDVVMPGVNGFQATRKLAADPDTRTIPVIMVTSKDQETDRIWGMRQGAVDYLVKPVPMDKLIEKAQSALAD</sequence>
<dbReference type="SMART" id="SM00448">
    <property type="entry name" value="REC"/>
    <property type="match status" value="1"/>
</dbReference>
<keyword evidence="5" id="KW-1185">Reference proteome</keyword>
<gene>
    <name evidence="4" type="ORF">ACG33_01455</name>
</gene>
<evidence type="ECO:0000259" key="3">
    <source>
        <dbReference type="PROSITE" id="PS50110"/>
    </source>
</evidence>
<protein>
    <submittedName>
        <fullName evidence="4">Twitching motility two-component system response regulator PilH</fullName>
    </submittedName>
</protein>
<proteinExistence type="predicted"/>
<evidence type="ECO:0000313" key="5">
    <source>
        <dbReference type="Proteomes" id="UP000070250"/>
    </source>
</evidence>
<dbReference type="InterPro" id="IPR011006">
    <property type="entry name" value="CheY-like_superfamily"/>
</dbReference>
<dbReference type="GO" id="GO:0000160">
    <property type="term" value="P:phosphorelay signal transduction system"/>
    <property type="evidence" value="ECO:0007669"/>
    <property type="project" value="InterPro"/>
</dbReference>
<feature type="modified residue" description="4-aspartylphosphate" evidence="2">
    <location>
        <position position="52"/>
    </location>
</feature>
<dbReference type="Gene3D" id="3.40.50.2300">
    <property type="match status" value="1"/>
</dbReference>
<organism evidence="4 5">
    <name type="scientific">Steroidobacter denitrificans</name>
    <dbReference type="NCBI Taxonomy" id="465721"/>
    <lineage>
        <taxon>Bacteria</taxon>
        <taxon>Pseudomonadati</taxon>
        <taxon>Pseudomonadota</taxon>
        <taxon>Gammaproteobacteria</taxon>
        <taxon>Steroidobacterales</taxon>
        <taxon>Steroidobacteraceae</taxon>
        <taxon>Steroidobacter</taxon>
    </lineage>
</organism>
<dbReference type="PANTHER" id="PTHR44591">
    <property type="entry name" value="STRESS RESPONSE REGULATOR PROTEIN 1"/>
    <property type="match status" value="1"/>
</dbReference>
<dbReference type="STRING" id="465721.ACG33_01455"/>
<accession>A0A127F5T4</accession>
<dbReference type="PATRIC" id="fig|465721.4.peg.318"/>
<dbReference type="Proteomes" id="UP000070250">
    <property type="component" value="Chromosome"/>
</dbReference>
<evidence type="ECO:0000256" key="2">
    <source>
        <dbReference type="PROSITE-ProRule" id="PRU00169"/>
    </source>
</evidence>